<evidence type="ECO:0000259" key="6">
    <source>
        <dbReference type="PROSITE" id="PS50111"/>
    </source>
</evidence>
<dbReference type="PROSITE" id="PS50111">
    <property type="entry name" value="CHEMOTAXIS_TRANSDUC_2"/>
    <property type="match status" value="1"/>
</dbReference>
<dbReference type="PROSITE" id="PS50885">
    <property type="entry name" value="HAMP"/>
    <property type="match status" value="1"/>
</dbReference>
<dbReference type="SMART" id="SM00283">
    <property type="entry name" value="MA"/>
    <property type="match status" value="1"/>
</dbReference>
<sequence>MSLKFRFLATILSLVVGSLLVLSILTIVVTSSVTESALTKAAKQKLTAEAVSTAQAINTYFSQMHSQLKVVSQDQQTIDAAKTFLASFPGYLSERGSISSAEKRALVDYYENDFSSVYQNRNGKPYQNTSKLINSLDDTAVAFQHDFIAASSFDLGNKDGLSRPNNNSAYARAHESFHTGFRRFLQEFGYYDIFIVSAESGDVVYSVYKELDFATNLKTGAYAKTGLGVAYEKALSATSEGQVFYSEISPYSPSYDAMAGFISAPVYNNNKIIAVMIYQLPLDRINNVLTREKQWVEQGYGLSGETYLSTSNNLLLTESRFFLEDEKTYLTAIQGNFPNAAAAIKLSGTSVGNQPVDTKSSRAALNGNSGFNTIKDYRGVDVFSSYLPIKFGDQTIALMAEIDVDEALQSASEIRSTLLQFIIIIMFIVIIISSLVGYILTKKTTQPLENVGLICEDLTSGDGDLTIRLEKCGISEIDNLLMAFNVFIGQVHDIISSIKTDSMALASAAEELSATTNQSEYVTSEQRGETHAVASAVEELGASIVEISKTVVKNRENSELAKKGLRENLSKTDYAVQNIRDLVSLIKESSEIIQSLKVEVSQVTNLLDVITSIADQTNLLALNAAIEAARAGEAGRGFSVVADEVRTLATRSQENTVQITKIVERMTSSSDRSVESMAVAVTAADKGIDLVDTVTSALTELSSALEEFQDLAEVVANATEEQTAASNSVSESITKISDMALDVESGAKETSNAANELAEIAERTNSMVGRFKV</sequence>
<feature type="transmembrane region" description="Helical" evidence="5">
    <location>
        <begin position="418"/>
        <end position="440"/>
    </location>
</feature>
<evidence type="ECO:0000256" key="1">
    <source>
        <dbReference type="ARBA" id="ARBA00004370"/>
    </source>
</evidence>
<comment type="similarity">
    <text evidence="3">Belongs to the methyl-accepting chemotaxis (MCP) protein family.</text>
</comment>
<dbReference type="InterPro" id="IPR003660">
    <property type="entry name" value="HAMP_dom"/>
</dbReference>
<dbReference type="Proteomes" id="UP001249020">
    <property type="component" value="Unassembled WGS sequence"/>
</dbReference>
<evidence type="ECO:0000313" key="8">
    <source>
        <dbReference type="EMBL" id="MDT0580998.1"/>
    </source>
</evidence>
<evidence type="ECO:0000256" key="5">
    <source>
        <dbReference type="SAM" id="Phobius"/>
    </source>
</evidence>
<dbReference type="PANTHER" id="PTHR32089">
    <property type="entry name" value="METHYL-ACCEPTING CHEMOTAXIS PROTEIN MCPB"/>
    <property type="match status" value="1"/>
</dbReference>
<dbReference type="FunFam" id="1.10.287.950:FF:000001">
    <property type="entry name" value="Methyl-accepting chemotaxis sensory transducer"/>
    <property type="match status" value="1"/>
</dbReference>
<dbReference type="EMBL" id="JAVRIE010000001">
    <property type="protein sequence ID" value="MDT0580998.1"/>
    <property type="molecule type" value="Genomic_DNA"/>
</dbReference>
<reference evidence="8 9" key="1">
    <citation type="submission" date="2023-09" db="EMBL/GenBank/DDBJ databases">
        <authorList>
            <person name="Rey-Velasco X."/>
        </authorList>
    </citation>
    <scope>NUCLEOTIDE SEQUENCE [LARGE SCALE GENOMIC DNA]</scope>
    <source>
        <strain evidence="8 9">W409</strain>
    </source>
</reference>
<dbReference type="InterPro" id="IPR004090">
    <property type="entry name" value="Chemotax_Me-accpt_rcpt"/>
</dbReference>
<comment type="caution">
    <text evidence="8">The sequence shown here is derived from an EMBL/GenBank/DDBJ whole genome shotgun (WGS) entry which is preliminary data.</text>
</comment>
<dbReference type="Pfam" id="PF00015">
    <property type="entry name" value="MCPsignal"/>
    <property type="match status" value="1"/>
</dbReference>
<comment type="subcellular location">
    <subcellularLocation>
        <location evidence="1">Membrane</location>
    </subcellularLocation>
</comment>
<dbReference type="GO" id="GO:0016020">
    <property type="term" value="C:membrane"/>
    <property type="evidence" value="ECO:0007669"/>
    <property type="project" value="UniProtKB-SubCell"/>
</dbReference>
<feature type="domain" description="Methyl-accepting transducer" evidence="6">
    <location>
        <begin position="501"/>
        <end position="737"/>
    </location>
</feature>
<dbReference type="AlphaFoldDB" id="A0AAW8QV19"/>
<dbReference type="PRINTS" id="PR00260">
    <property type="entry name" value="CHEMTRNSDUCR"/>
</dbReference>
<dbReference type="Gene3D" id="1.10.287.950">
    <property type="entry name" value="Methyl-accepting chemotaxis protein"/>
    <property type="match status" value="1"/>
</dbReference>
<keyword evidence="9" id="KW-1185">Reference proteome</keyword>
<dbReference type="SUPFAM" id="SSF58104">
    <property type="entry name" value="Methyl-accepting chemotaxis protein (MCP) signaling domain"/>
    <property type="match status" value="1"/>
</dbReference>
<keyword evidence="5" id="KW-1133">Transmembrane helix</keyword>
<keyword evidence="2 4" id="KW-0807">Transducer</keyword>
<gene>
    <name evidence="8" type="ORF">RM544_00430</name>
</gene>
<evidence type="ECO:0000313" key="9">
    <source>
        <dbReference type="Proteomes" id="UP001249020"/>
    </source>
</evidence>
<evidence type="ECO:0000259" key="7">
    <source>
        <dbReference type="PROSITE" id="PS50885"/>
    </source>
</evidence>
<dbReference type="PANTHER" id="PTHR32089:SF112">
    <property type="entry name" value="LYSOZYME-LIKE PROTEIN-RELATED"/>
    <property type="match status" value="1"/>
</dbReference>
<organism evidence="8 9">
    <name type="scientific">Brumicola blandensis</name>
    <dbReference type="NCBI Taxonomy" id="3075611"/>
    <lineage>
        <taxon>Bacteria</taxon>
        <taxon>Pseudomonadati</taxon>
        <taxon>Pseudomonadota</taxon>
        <taxon>Gammaproteobacteria</taxon>
        <taxon>Alteromonadales</taxon>
        <taxon>Alteromonadaceae</taxon>
        <taxon>Brumicola</taxon>
    </lineage>
</organism>
<keyword evidence="5" id="KW-0472">Membrane</keyword>
<dbReference type="GO" id="GO:0004888">
    <property type="term" value="F:transmembrane signaling receptor activity"/>
    <property type="evidence" value="ECO:0007669"/>
    <property type="project" value="InterPro"/>
</dbReference>
<keyword evidence="5" id="KW-0812">Transmembrane</keyword>
<protein>
    <submittedName>
        <fullName evidence="8">Methyl-accepting chemotaxis protein</fullName>
    </submittedName>
</protein>
<proteinExistence type="inferred from homology"/>
<dbReference type="InterPro" id="IPR004089">
    <property type="entry name" value="MCPsignal_dom"/>
</dbReference>
<feature type="domain" description="HAMP" evidence="7">
    <location>
        <begin position="442"/>
        <end position="496"/>
    </location>
</feature>
<evidence type="ECO:0000256" key="3">
    <source>
        <dbReference type="ARBA" id="ARBA00029447"/>
    </source>
</evidence>
<evidence type="ECO:0000256" key="4">
    <source>
        <dbReference type="PROSITE-ProRule" id="PRU00284"/>
    </source>
</evidence>
<dbReference type="Gene3D" id="3.30.450.20">
    <property type="entry name" value="PAS domain"/>
    <property type="match status" value="1"/>
</dbReference>
<dbReference type="GO" id="GO:0006935">
    <property type="term" value="P:chemotaxis"/>
    <property type="evidence" value="ECO:0007669"/>
    <property type="project" value="InterPro"/>
</dbReference>
<dbReference type="CDD" id="cd11386">
    <property type="entry name" value="MCP_signal"/>
    <property type="match status" value="1"/>
</dbReference>
<dbReference type="RefSeq" id="WP_311359813.1">
    <property type="nucleotide sequence ID" value="NZ_JAVRIE010000001.1"/>
</dbReference>
<dbReference type="GO" id="GO:0007165">
    <property type="term" value="P:signal transduction"/>
    <property type="evidence" value="ECO:0007669"/>
    <property type="project" value="UniProtKB-KW"/>
</dbReference>
<evidence type="ECO:0000256" key="2">
    <source>
        <dbReference type="ARBA" id="ARBA00023224"/>
    </source>
</evidence>
<name>A0AAW8QV19_9ALTE</name>
<accession>A0AAW8QV19</accession>